<accession>A0A840BZ92</accession>
<dbReference type="EMBL" id="JACIEN010000004">
    <property type="protein sequence ID" value="MBB4018270.1"/>
    <property type="molecule type" value="Genomic_DNA"/>
</dbReference>
<name>A0A840BZ92_9HYPH</name>
<dbReference type="Proteomes" id="UP000577362">
    <property type="component" value="Unassembled WGS sequence"/>
</dbReference>
<keyword evidence="2" id="KW-1185">Reference proteome</keyword>
<organism evidence="1 2">
    <name type="scientific">Chelatococcus caeni</name>
    <dbReference type="NCBI Taxonomy" id="1348468"/>
    <lineage>
        <taxon>Bacteria</taxon>
        <taxon>Pseudomonadati</taxon>
        <taxon>Pseudomonadota</taxon>
        <taxon>Alphaproteobacteria</taxon>
        <taxon>Hyphomicrobiales</taxon>
        <taxon>Chelatococcaceae</taxon>
        <taxon>Chelatococcus</taxon>
    </lineage>
</organism>
<dbReference type="AlphaFoldDB" id="A0A840BZ92"/>
<comment type="caution">
    <text evidence="1">The sequence shown here is derived from an EMBL/GenBank/DDBJ whole genome shotgun (WGS) entry which is preliminary data.</text>
</comment>
<sequence>MDDEALNEAQETLAALDALVTGGPETPHEEIAEAMRRLAGLRNRIIEKAREGKATPDCRDRANALMSLAYGAEFPLIGFHHHRIVQTRDSLRALVAECDAQVMKAKPT</sequence>
<reference evidence="1 2" key="1">
    <citation type="submission" date="2020-08" db="EMBL/GenBank/DDBJ databases">
        <title>Genomic Encyclopedia of Type Strains, Phase IV (KMG-IV): sequencing the most valuable type-strain genomes for metagenomic binning, comparative biology and taxonomic classification.</title>
        <authorList>
            <person name="Goeker M."/>
        </authorList>
    </citation>
    <scope>NUCLEOTIDE SEQUENCE [LARGE SCALE GENOMIC DNA]</scope>
    <source>
        <strain evidence="1 2">DSM 103737</strain>
    </source>
</reference>
<evidence type="ECO:0000313" key="1">
    <source>
        <dbReference type="EMBL" id="MBB4018270.1"/>
    </source>
</evidence>
<gene>
    <name evidence="1" type="ORF">GGR16_003317</name>
</gene>
<proteinExistence type="predicted"/>
<protein>
    <submittedName>
        <fullName evidence="1">Uncharacterized protein</fullName>
    </submittedName>
</protein>
<evidence type="ECO:0000313" key="2">
    <source>
        <dbReference type="Proteomes" id="UP000577362"/>
    </source>
</evidence>
<dbReference type="RefSeq" id="WP_183317276.1">
    <property type="nucleotide sequence ID" value="NZ_JACIEN010000004.1"/>
</dbReference>